<dbReference type="Proteomes" id="UP000253426">
    <property type="component" value="Unassembled WGS sequence"/>
</dbReference>
<accession>A0A366HU60</accession>
<name>A0A366HU60_9BACT</name>
<gene>
    <name evidence="3" type="ORF">DES53_101424</name>
</gene>
<proteinExistence type="predicted"/>
<dbReference type="OrthoDB" id="9813321at2"/>
<evidence type="ECO:0000313" key="3">
    <source>
        <dbReference type="EMBL" id="RBP47627.1"/>
    </source>
</evidence>
<dbReference type="InterPro" id="IPR013429">
    <property type="entry name" value="Regulatory_FmdB_Zinc_ribbon"/>
</dbReference>
<evidence type="ECO:0000259" key="2">
    <source>
        <dbReference type="SMART" id="SM00834"/>
    </source>
</evidence>
<dbReference type="RefSeq" id="WP_113956547.1">
    <property type="nucleotide sequence ID" value="NZ_QNRR01000001.1"/>
</dbReference>
<dbReference type="Pfam" id="PF09723">
    <property type="entry name" value="Zn_ribbon_8"/>
    <property type="match status" value="1"/>
</dbReference>
<feature type="domain" description="Putative regulatory protein FmdB zinc ribbon" evidence="2">
    <location>
        <begin position="1"/>
        <end position="41"/>
    </location>
</feature>
<evidence type="ECO:0000256" key="1">
    <source>
        <dbReference type="SAM" id="MobiDB-lite"/>
    </source>
</evidence>
<keyword evidence="4" id="KW-1185">Reference proteome</keyword>
<reference evidence="3 4" key="1">
    <citation type="submission" date="2018-06" db="EMBL/GenBank/DDBJ databases">
        <title>Genomic Encyclopedia of Type Strains, Phase IV (KMG-IV): sequencing the most valuable type-strain genomes for metagenomic binning, comparative biology and taxonomic classification.</title>
        <authorList>
            <person name="Goeker M."/>
        </authorList>
    </citation>
    <scope>NUCLEOTIDE SEQUENCE [LARGE SCALE GENOMIC DNA]</scope>
    <source>
        <strain evidence="3 4">DSM 25532</strain>
    </source>
</reference>
<sequence length="131" mass="14520">MPVYNYTCQDCGGFELFRSIEERNHAATCPACQGIAERFIVAPNLALMNRNVRFAHATNERSRHEPRLSTGGPAAMEAEVSPKRRRGHTCSSGCNHGPAGSKGVRQKRFVETKLGKLQAQKQSARPWMLGH</sequence>
<protein>
    <submittedName>
        <fullName evidence="3">Putative FmdB family regulatory protein</fullName>
    </submittedName>
</protein>
<dbReference type="NCBIfam" id="TIGR02605">
    <property type="entry name" value="CxxC_CxxC_SSSS"/>
    <property type="match status" value="1"/>
</dbReference>
<comment type="caution">
    <text evidence="3">The sequence shown here is derived from an EMBL/GenBank/DDBJ whole genome shotgun (WGS) entry which is preliminary data.</text>
</comment>
<dbReference type="AlphaFoldDB" id="A0A366HU60"/>
<feature type="compositionally biased region" description="Basic and acidic residues" evidence="1">
    <location>
        <begin position="58"/>
        <end position="67"/>
    </location>
</feature>
<evidence type="ECO:0000313" key="4">
    <source>
        <dbReference type="Proteomes" id="UP000253426"/>
    </source>
</evidence>
<feature type="region of interest" description="Disordered" evidence="1">
    <location>
        <begin position="57"/>
        <end position="104"/>
    </location>
</feature>
<organism evidence="3 4">
    <name type="scientific">Roseimicrobium gellanilyticum</name>
    <dbReference type="NCBI Taxonomy" id="748857"/>
    <lineage>
        <taxon>Bacteria</taxon>
        <taxon>Pseudomonadati</taxon>
        <taxon>Verrucomicrobiota</taxon>
        <taxon>Verrucomicrobiia</taxon>
        <taxon>Verrucomicrobiales</taxon>
        <taxon>Verrucomicrobiaceae</taxon>
        <taxon>Roseimicrobium</taxon>
    </lineage>
</organism>
<dbReference type="SMART" id="SM00834">
    <property type="entry name" value="CxxC_CXXC_SSSS"/>
    <property type="match status" value="1"/>
</dbReference>
<dbReference type="EMBL" id="QNRR01000001">
    <property type="protein sequence ID" value="RBP47627.1"/>
    <property type="molecule type" value="Genomic_DNA"/>
</dbReference>